<gene>
    <name evidence="2" type="ORF">BBD42_14100</name>
</gene>
<dbReference type="PANTHER" id="PTHR24422">
    <property type="entry name" value="CHEMOTAXIS PROTEIN METHYLTRANSFERASE"/>
    <property type="match status" value="1"/>
</dbReference>
<dbReference type="PRINTS" id="PR00996">
    <property type="entry name" value="CHERMTFRASE"/>
</dbReference>
<dbReference type="InterPro" id="IPR022641">
    <property type="entry name" value="CheR_N"/>
</dbReference>
<dbReference type="InterPro" id="IPR029063">
    <property type="entry name" value="SAM-dependent_MTases_sf"/>
</dbReference>
<dbReference type="SUPFAM" id="SSF47757">
    <property type="entry name" value="Chemotaxis receptor methyltransferase CheR, N-terminal domain"/>
    <property type="match status" value="1"/>
</dbReference>
<dbReference type="InterPro" id="IPR050903">
    <property type="entry name" value="Bact_Chemotaxis_MeTrfase"/>
</dbReference>
<dbReference type="PROSITE" id="PS50123">
    <property type="entry name" value="CHER"/>
    <property type="match status" value="1"/>
</dbReference>
<dbReference type="SMART" id="SM00138">
    <property type="entry name" value="MeTrc"/>
    <property type="match status" value="1"/>
</dbReference>
<feature type="domain" description="CheR-type methyltransferase" evidence="1">
    <location>
        <begin position="17"/>
        <end position="271"/>
    </location>
</feature>
<dbReference type="GO" id="GO:0008757">
    <property type="term" value="F:S-adenosylmethionine-dependent methyltransferase activity"/>
    <property type="evidence" value="ECO:0007669"/>
    <property type="project" value="InterPro"/>
</dbReference>
<evidence type="ECO:0000313" key="2">
    <source>
        <dbReference type="EMBL" id="ANY70737.1"/>
    </source>
</evidence>
<dbReference type="InterPro" id="IPR000780">
    <property type="entry name" value="CheR_MeTrfase"/>
</dbReference>
<dbReference type="Pfam" id="PF03705">
    <property type="entry name" value="CheR_N"/>
    <property type="match status" value="1"/>
</dbReference>
<dbReference type="EMBL" id="CP016808">
    <property type="protein sequence ID" value="ANY70737.1"/>
    <property type="molecule type" value="Genomic_DNA"/>
</dbReference>
<accession>A0A1B2DSQ4</accession>
<dbReference type="Pfam" id="PF01739">
    <property type="entry name" value="CheR"/>
    <property type="match status" value="1"/>
</dbReference>
<dbReference type="Gene3D" id="3.40.50.150">
    <property type="entry name" value="Vaccinia Virus protein VP39"/>
    <property type="match status" value="1"/>
</dbReference>
<dbReference type="SUPFAM" id="SSF53335">
    <property type="entry name" value="S-adenosyl-L-methionine-dependent methyltransferases"/>
    <property type="match status" value="1"/>
</dbReference>
<name>A0A1B2DSQ4_9BACL</name>
<dbReference type="InterPro" id="IPR022642">
    <property type="entry name" value="CheR_C"/>
</dbReference>
<dbReference type="PANTHER" id="PTHR24422:SF8">
    <property type="entry name" value="CHEMOTAXIS PROTEIN"/>
    <property type="match status" value="1"/>
</dbReference>
<proteinExistence type="predicted"/>
<evidence type="ECO:0000259" key="1">
    <source>
        <dbReference type="PROSITE" id="PS50123"/>
    </source>
</evidence>
<sequence>MDDEAGGPMNQEVENVELELFLEGIYRYYGFDFRHYIRSSLLRRIQNRLRIEGIPTITRLLDQVLRDKEMLDKVLHDFSIRVTEMFRDPGFFRALRQEVIPYLRGLPEIRIWHAGCATGEEVYSMAILLKEEGLTQRSKIYATDMSESAIEKCQRGAYPLKQMQIYTKNYMEAGGMIAFSEYYQTDHQYAYFLPELRDNIMFAQHNLVTDGSFNEFHLIICRNVMIYFDTTLQQQVHKLFYSSLAAEGFLGLGNKESIVQLDKHLQYAEFNPNERIYRKAALGGEAAK</sequence>
<protein>
    <submittedName>
        <fullName evidence="2">Chemotaxis protein CheR</fullName>
    </submittedName>
</protein>
<reference evidence="2" key="1">
    <citation type="submission" date="2016-08" db="EMBL/GenBank/DDBJ databases">
        <title>Complete Genome Seqeunce of Paenibacillus sp. BIHB 4019 from tea rhizoplane.</title>
        <authorList>
            <person name="Thakur R."/>
            <person name="Swarnkar M.K."/>
            <person name="Gulati A."/>
        </authorList>
    </citation>
    <scope>NUCLEOTIDE SEQUENCE [LARGE SCALE GENOMIC DNA]</scope>
    <source>
        <strain evidence="2">BIHB4019</strain>
    </source>
</reference>
<organism evidence="2">
    <name type="scientific">Paenibacillus sp. BIHB 4019</name>
    <dbReference type="NCBI Taxonomy" id="1870819"/>
    <lineage>
        <taxon>Bacteria</taxon>
        <taxon>Bacillati</taxon>
        <taxon>Bacillota</taxon>
        <taxon>Bacilli</taxon>
        <taxon>Bacillales</taxon>
        <taxon>Paenibacillaceae</taxon>
        <taxon>Paenibacillus</taxon>
    </lineage>
</organism>
<dbReference type="AlphaFoldDB" id="A0A1B2DSQ4"/>